<feature type="domain" description="PKD" evidence="7">
    <location>
        <begin position="368"/>
        <end position="430"/>
    </location>
</feature>
<gene>
    <name evidence="9" type="ORF">ES675_06010</name>
</gene>
<dbReference type="Proteomes" id="UP000324358">
    <property type="component" value="Unassembled WGS sequence"/>
</dbReference>
<dbReference type="Gene3D" id="2.60.40.10">
    <property type="entry name" value="Immunoglobulins"/>
    <property type="match status" value="7"/>
</dbReference>
<comment type="subcellular location">
    <subcellularLocation>
        <location evidence="1">Membrane</location>
        <topology evidence="1">Multi-pass membrane protein</topology>
    </subcellularLocation>
</comment>
<dbReference type="InterPro" id="IPR026341">
    <property type="entry name" value="T9SS_type_B"/>
</dbReference>
<feature type="domain" description="PKD" evidence="7">
    <location>
        <begin position="1799"/>
        <end position="1860"/>
    </location>
</feature>
<dbReference type="CDD" id="cd00146">
    <property type="entry name" value="PKD"/>
    <property type="match status" value="3"/>
</dbReference>
<dbReference type="NCBIfam" id="TIGR04131">
    <property type="entry name" value="Bac_Flav_CTERM"/>
    <property type="match status" value="1"/>
</dbReference>
<comment type="caution">
    <text evidence="9">The sequence shown here is derived from an EMBL/GenBank/DDBJ whole genome shotgun (WGS) entry which is preliminary data.</text>
</comment>
<dbReference type="InterPro" id="IPR025667">
    <property type="entry name" value="SprB_repeat"/>
</dbReference>
<feature type="domain" description="PKD" evidence="7">
    <location>
        <begin position="37"/>
        <end position="91"/>
    </location>
</feature>
<dbReference type="Pfam" id="PF13573">
    <property type="entry name" value="SprB"/>
    <property type="match status" value="5"/>
</dbReference>
<dbReference type="GO" id="GO:0006816">
    <property type="term" value="P:calcium ion transport"/>
    <property type="evidence" value="ECO:0007669"/>
    <property type="project" value="TreeGrafter"/>
</dbReference>
<organism evidence="9 10">
    <name type="scientific">Bizionia algoritergicola</name>
    <dbReference type="NCBI Taxonomy" id="291187"/>
    <lineage>
        <taxon>Bacteria</taxon>
        <taxon>Pseudomonadati</taxon>
        <taxon>Bacteroidota</taxon>
        <taxon>Flavobacteriia</taxon>
        <taxon>Flavobacteriales</taxon>
        <taxon>Flavobacteriaceae</taxon>
        <taxon>Bizionia</taxon>
    </lineage>
</organism>
<dbReference type="Pfam" id="PF13585">
    <property type="entry name" value="CHU_C"/>
    <property type="match status" value="1"/>
</dbReference>
<dbReference type="InterPro" id="IPR045828">
    <property type="entry name" value="PKD_Bacteroidetes"/>
</dbReference>
<dbReference type="InterPro" id="IPR007110">
    <property type="entry name" value="Ig-like_dom"/>
</dbReference>
<evidence type="ECO:0000313" key="10">
    <source>
        <dbReference type="Proteomes" id="UP000324358"/>
    </source>
</evidence>
<dbReference type="EMBL" id="VSKL01000002">
    <property type="protein sequence ID" value="TYB73216.1"/>
    <property type="molecule type" value="Genomic_DNA"/>
</dbReference>
<evidence type="ECO:0000313" key="9">
    <source>
        <dbReference type="EMBL" id="TYB73216.1"/>
    </source>
</evidence>
<evidence type="ECO:0000256" key="6">
    <source>
        <dbReference type="SAM" id="Phobius"/>
    </source>
</evidence>
<dbReference type="InterPro" id="IPR000601">
    <property type="entry name" value="PKD_dom"/>
</dbReference>
<dbReference type="SUPFAM" id="SSF49299">
    <property type="entry name" value="PKD domain"/>
    <property type="match status" value="5"/>
</dbReference>
<keyword evidence="3" id="KW-0677">Repeat</keyword>
<dbReference type="PROSITE" id="PS50093">
    <property type="entry name" value="PKD"/>
    <property type="match status" value="4"/>
</dbReference>
<dbReference type="Pfam" id="PF00801">
    <property type="entry name" value="PKD"/>
    <property type="match status" value="1"/>
</dbReference>
<dbReference type="InterPro" id="IPR013783">
    <property type="entry name" value="Ig-like_fold"/>
</dbReference>
<sequence>MRSSKYIYSGIVFFIIITSSIAFNTINVFNKSTNADPIVSFTFNNNNTCSGQSISFTSTVTGDNPFTYSWDFGDGIISTLANPSHVFQAEGCGGTQNFTVTLTVTDANGLTSTDSEIVTVKEKPNISFVDTNPGVAGPFNNCGNTSVSSEFLVEVGNNSISSSCVNSYSINWGDGTATENNINFPISHNYVGFGTYNMSITANGANGCSNTKTYIVKNATNPSGGISGPGNTQNLCAPTAEIQFEITNWGTNTSDTTYEIDYGDGSTVTYSQTELVSSSFYNATNPSSSLPFPILPHSYTQSSCPNEFVARLWIRNACSPNPNPATLPNILIIISPEARFLAPDVSCIDTAVEFINTTEAGYGFNCSSDVNFIWDFGDGTTTVLTTGYETVNHTFSTPGTYTVTLTGDNFSCDESIYTQDICIEIPIAPEFTSNDTEGCAPFTTIFNNTTSISNQCGTPTFEWLINYTAGFCGTSNGANFINGTNANSENPVIEFTNAGTYEIILQGTNSCGTTSSIPQEIFVTAPPQVEINAITDFCDSSAVVSPTANVNSCSPDSGTYNWSINIGTSPTDWEFTNGTNQNSESPEISFYTFNTYVLSLEVSTACGTITDTEEFVISPVPTIANTVLDQTLCSGSSTDNIILASDDSNTTYEWVGTSPTGNVTGVITSGNSDNIPAHILTLSGGTVGTVIYTVTPYLVSDCPGDPVQFTITVNAGPSITTQPNGGTYCIDGVANVLTFTLSSNTTGTPTYQWYYNDSGIDDPTDPNTTAVSSPEGTQADYQPPTDALGTLYYFCIVNLGGTGSCSEIASIPVSITITPNIVISNETPLNQIICSGATAADLSFTGNNGGAGSIIYNWFVSNDTIIDGTDTPVGTNSTIFSPGILNTPGIYYYYVTIDVDESLGCSDVSSQIFSIEVVEDPEVVLTPTDQNICTNVTADLLIAQVSGGIDLTGDGTINNDDYTFQWYLNGAPVSEVNDADADVSTFNHDSSLPAGIYNYYCEISQPNTLNCNGTSNTVTITVNVGPSIDSQPLAAEYCLGDTIDNLEVIINNTVGVPDYQWYSNDTNDTDTPNPIGTNSSTLVIPNTTVGTFYYYCVITSSAGGCGELTTQIVQITINQVPEISDYAALICSDNVFSIIPDTTNGDIVPLNTTYTWPAPIVNPAGAINGAVEQLIPTTTISQVLENTTVNPATATYTITPQSGDCIGNTFEVVITVNPSISVAATPNNNSCFESNDASIEISITGGVPFSGGSPYLINWSGPNGFTSTDEDIFNLEIGTYTLDILDDGGCPYSEIFVITEPDELVFDSINFDPETISCFGANDGSIDINIIGGTEPYAYNWTLNGQPFSTDEDLTDLGPGNYEISIMDANNCGPIIESFSVVEPPLLVLSPIEQTNVLCFGDSTGAINIDVVGGRPGYTFAWTGPNGFVSNLQNIDALTAGNYTVVVTDNSGCFDSLDFIITQNDEIIISVTTTEIECYGDNDASITINNISGGIPPYDIAWSNFGTGMSQINLSAGIYTITITDAINCIKAFPIEIEEAPLFLIDPVVTQMSCSGENDASIILNFQGGIDPVTVVWDDDSTAGVERNNLPPGTYSVTITDGTPCVIQDSFTIFNILPLQLSANITNALDCDDTNSGAINLLIAGGTPPFNIAWSNGAVTEDLNNIPPNTYYVTVTDANGCQIEDSWDVSRFEPLMLEVDVQSEVDCEAQTVDQTFVALASGGVPPFQFNWSSGTVSGLNNEIMTTDINGLVVLEVIDSQGCSTNYNVNVDIPVLGNPGFETTSFGYSNYGIFAIQDPIQFTNTATGDYVSILWDFGDGNFSAEENPIHTYLQVGNYVVTQTVTYPFGCTYTQIITLIVEKGYKLIMPDAFTPNDDGLNDFFGPEHIGLKKLELNVYDTWGSLIYSESGDDLEGWDGKIKNEEAENGNYYYTFRARTFYDDIIEKKGPFVFIK</sequence>
<feature type="domain" description="PKD" evidence="7">
    <location>
        <begin position="167"/>
        <end position="216"/>
    </location>
</feature>
<keyword evidence="10" id="KW-1185">Reference proteome</keyword>
<evidence type="ECO:0000256" key="1">
    <source>
        <dbReference type="ARBA" id="ARBA00004141"/>
    </source>
</evidence>
<dbReference type="InterPro" id="IPR022409">
    <property type="entry name" value="PKD/Chitinase_dom"/>
</dbReference>
<evidence type="ECO:0000256" key="2">
    <source>
        <dbReference type="ARBA" id="ARBA00022692"/>
    </source>
</evidence>
<reference evidence="9 10" key="1">
    <citation type="submission" date="2019-08" db="EMBL/GenBank/DDBJ databases">
        <title>Genomes of Antarctic Bizionia species.</title>
        <authorList>
            <person name="Bowman J.P."/>
        </authorList>
    </citation>
    <scope>NUCLEOTIDE SEQUENCE [LARGE SCALE GENOMIC DNA]</scope>
    <source>
        <strain evidence="9 10">APA-1</strain>
    </source>
</reference>
<dbReference type="PROSITE" id="PS50835">
    <property type="entry name" value="IG_LIKE"/>
    <property type="match status" value="1"/>
</dbReference>
<evidence type="ECO:0000259" key="7">
    <source>
        <dbReference type="PROSITE" id="PS50093"/>
    </source>
</evidence>
<keyword evidence="5 6" id="KW-0472">Membrane</keyword>
<dbReference type="Gene3D" id="2.60.40.740">
    <property type="match status" value="1"/>
</dbReference>
<feature type="domain" description="Ig-like" evidence="8">
    <location>
        <begin position="921"/>
        <end position="1021"/>
    </location>
</feature>
<accession>A0A5D0QWX1</accession>
<dbReference type="OrthoDB" id="7794186at2"/>
<evidence type="ECO:0000259" key="8">
    <source>
        <dbReference type="PROSITE" id="PS50835"/>
    </source>
</evidence>
<evidence type="ECO:0000256" key="3">
    <source>
        <dbReference type="ARBA" id="ARBA00022737"/>
    </source>
</evidence>
<name>A0A5D0QWX1_9FLAO</name>
<dbReference type="SMART" id="SM00089">
    <property type="entry name" value="PKD"/>
    <property type="match status" value="5"/>
</dbReference>
<dbReference type="PANTHER" id="PTHR46730:SF1">
    <property type="entry name" value="PLAT DOMAIN-CONTAINING PROTEIN"/>
    <property type="match status" value="1"/>
</dbReference>
<feature type="transmembrane region" description="Helical" evidence="6">
    <location>
        <begin position="7"/>
        <end position="29"/>
    </location>
</feature>
<dbReference type="PANTHER" id="PTHR46730">
    <property type="entry name" value="POLYCYSTIN-1"/>
    <property type="match status" value="1"/>
</dbReference>
<dbReference type="RefSeq" id="WP_066252853.1">
    <property type="nucleotide sequence ID" value="NZ_VSKL01000002.1"/>
</dbReference>
<proteinExistence type="predicted"/>
<dbReference type="Pfam" id="PF18911">
    <property type="entry name" value="PKD_4"/>
    <property type="match status" value="2"/>
</dbReference>
<dbReference type="Pfam" id="PF19406">
    <property type="entry name" value="PKD_5"/>
    <property type="match status" value="2"/>
</dbReference>
<dbReference type="GO" id="GO:0005261">
    <property type="term" value="F:monoatomic cation channel activity"/>
    <property type="evidence" value="ECO:0007669"/>
    <property type="project" value="TreeGrafter"/>
</dbReference>
<evidence type="ECO:0000256" key="5">
    <source>
        <dbReference type="ARBA" id="ARBA00023136"/>
    </source>
</evidence>
<evidence type="ECO:0000256" key="4">
    <source>
        <dbReference type="ARBA" id="ARBA00022989"/>
    </source>
</evidence>
<dbReference type="InterPro" id="IPR035986">
    <property type="entry name" value="PKD_dom_sf"/>
</dbReference>
<keyword evidence="2 6" id="KW-0812">Transmembrane</keyword>
<keyword evidence="4 6" id="KW-1133">Transmembrane helix</keyword>
<protein>
    <submittedName>
        <fullName evidence="9">PKD domain-containing protein</fullName>
    </submittedName>
</protein>
<dbReference type="GO" id="GO:0005886">
    <property type="term" value="C:plasma membrane"/>
    <property type="evidence" value="ECO:0007669"/>
    <property type="project" value="TreeGrafter"/>
</dbReference>